<comment type="cofactor">
    <cofactor evidence="3">
        <name>Mn(2+)</name>
        <dbReference type="ChEBI" id="CHEBI:29035"/>
    </cofactor>
    <cofactor evidence="3">
        <name>Co(2+)</name>
        <dbReference type="ChEBI" id="CHEBI:48828"/>
    </cofactor>
    <cofactor evidence="3">
        <name>Cd(2+)</name>
        <dbReference type="ChEBI" id="CHEBI:48775"/>
    </cofactor>
    <text evidence="3">Binds 1 divalent cation per subunit. The enzyme is active with manganese, cobalt or cadmium ions.</text>
</comment>
<dbReference type="UniPathway" id="UPA00053">
    <property type="reaction ID" value="UER00084"/>
</dbReference>
<feature type="binding site" evidence="3">
    <location>
        <position position="419"/>
    </location>
    <ligand>
        <name>Mn(2+)</name>
        <dbReference type="ChEBI" id="CHEBI:29035"/>
    </ligand>
</feature>
<reference evidence="7" key="1">
    <citation type="submission" date="2016-10" db="EMBL/GenBank/DDBJ databases">
        <authorList>
            <person name="Varghese N."/>
            <person name="Submissions S."/>
        </authorList>
    </citation>
    <scope>NUCLEOTIDE SEQUENCE [LARGE SCALE GENOMIC DNA]</scope>
    <source>
        <strain evidence="7">CGMCC 4.6825</strain>
    </source>
</reference>
<evidence type="ECO:0000256" key="3">
    <source>
        <dbReference type="PIRSR" id="PIRSR602480-1"/>
    </source>
</evidence>
<proteinExistence type="inferred from homology"/>
<dbReference type="InterPro" id="IPR002480">
    <property type="entry name" value="DAHP_synth_2"/>
</dbReference>
<dbReference type="PANTHER" id="PTHR21337">
    <property type="entry name" value="PHOSPHO-2-DEHYDRO-3-DEOXYHEPTONATE ALDOLASE 1, 2"/>
    <property type="match status" value="1"/>
</dbReference>
<evidence type="ECO:0000313" key="6">
    <source>
        <dbReference type="EMBL" id="SER35199.1"/>
    </source>
</evidence>
<evidence type="ECO:0000256" key="5">
    <source>
        <dbReference type="SAM" id="MobiDB-lite"/>
    </source>
</evidence>
<comment type="catalytic activity">
    <reaction evidence="4">
        <text>D-erythrose 4-phosphate + phosphoenolpyruvate + H2O = 7-phospho-2-dehydro-3-deoxy-D-arabino-heptonate + phosphate</text>
        <dbReference type="Rhea" id="RHEA:14717"/>
        <dbReference type="ChEBI" id="CHEBI:15377"/>
        <dbReference type="ChEBI" id="CHEBI:16897"/>
        <dbReference type="ChEBI" id="CHEBI:43474"/>
        <dbReference type="ChEBI" id="CHEBI:58394"/>
        <dbReference type="ChEBI" id="CHEBI:58702"/>
        <dbReference type="EC" id="2.5.1.54"/>
    </reaction>
</comment>
<sequence>MIAVSDGGQPDGVRAKPRNLGSVTVNAHSDAGAQTWRDLPAAQQPDWPDHEALRTVLAELESYPPLVFAGECDQLRERLGSVARGEAFLLQGGDCAEAFDQVSAEHIRNKLKTLLQMGAVLTYAGSVPVVKVGRIAGQYSKPRSKPTETRDGVTLPTYRGDSVNGFEFTAEARRPDPERLKRMYHASSATLNLVRAFTTGGYADLRQVHAWNQDFVKSSPSGQRYEALAREIDQAMKFMHACGTDPEELKTVEFYSSHEALLLDYESALTRVDSRSGDLYDVSGHMVWIGERTRQLDGAHIEFASRVRNPVGVKLGPTTTSEEALALIERLDPDREPGRLTFITRMGADKIRDRLPELVEKVTASGATVAWVCDPMHGNTFEAASGHKTRRFDDVLDEVKGFFEVHKGLGTHPGGIHMELTGDDVTECVGGGDEIFVDDLHQRYETACDPRLNRSQSLDLAFLVAEMYRDQ</sequence>
<dbReference type="GO" id="GO:0008652">
    <property type="term" value="P:amino acid biosynthetic process"/>
    <property type="evidence" value="ECO:0007669"/>
    <property type="project" value="UniProtKB-KW"/>
</dbReference>
<keyword evidence="4" id="KW-0028">Amino-acid biosynthesis</keyword>
<keyword evidence="3" id="KW-0170">Cobalt</keyword>
<keyword evidence="4" id="KW-0057">Aromatic amino acid biosynthesis</keyword>
<evidence type="ECO:0000313" key="7">
    <source>
        <dbReference type="Proteomes" id="UP000182841"/>
    </source>
</evidence>
<dbReference type="GO" id="GO:0009073">
    <property type="term" value="P:aromatic amino acid family biosynthetic process"/>
    <property type="evidence" value="ECO:0007669"/>
    <property type="project" value="UniProtKB-KW"/>
</dbReference>
<comment type="similarity">
    <text evidence="1 4">Belongs to the class-II DAHP synthase family.</text>
</comment>
<protein>
    <recommendedName>
        <fullName evidence="4">Phospho-2-dehydro-3-deoxyheptonate aldolase</fullName>
        <ecNumber evidence="4">2.5.1.54</ecNumber>
    </recommendedName>
</protein>
<evidence type="ECO:0000256" key="2">
    <source>
        <dbReference type="ARBA" id="ARBA00022679"/>
    </source>
</evidence>
<feature type="binding site" evidence="3">
    <location>
        <position position="449"/>
    </location>
    <ligand>
        <name>Mn(2+)</name>
        <dbReference type="ChEBI" id="CHEBI:29035"/>
    </ligand>
</feature>
<dbReference type="GO" id="GO:0003849">
    <property type="term" value="F:3-deoxy-7-phosphoheptulonate synthase activity"/>
    <property type="evidence" value="ECO:0007669"/>
    <property type="project" value="UniProtKB-EC"/>
</dbReference>
<dbReference type="Proteomes" id="UP000182841">
    <property type="component" value="Unassembled WGS sequence"/>
</dbReference>
<name>A0A1H9NHR2_9ACTN</name>
<feature type="binding site" evidence="3">
    <location>
        <position position="377"/>
    </location>
    <ligand>
        <name>Mn(2+)</name>
        <dbReference type="ChEBI" id="CHEBI:29035"/>
    </ligand>
</feature>
<dbReference type="PANTHER" id="PTHR21337:SF0">
    <property type="entry name" value="PHOSPHO-2-DEHYDRO-3-DEOXYHEPTONATE ALDOLASE"/>
    <property type="match status" value="1"/>
</dbReference>
<feature type="region of interest" description="Disordered" evidence="5">
    <location>
        <begin position="1"/>
        <end position="20"/>
    </location>
</feature>
<dbReference type="SUPFAM" id="SSF51569">
    <property type="entry name" value="Aldolase"/>
    <property type="match status" value="1"/>
</dbReference>
<feature type="binding site" evidence="3">
    <location>
        <position position="95"/>
    </location>
    <ligand>
        <name>Mn(2+)</name>
        <dbReference type="ChEBI" id="CHEBI:29035"/>
    </ligand>
</feature>
<feature type="binding site" evidence="3">
    <location>
        <position position="345"/>
    </location>
    <ligand>
        <name>phosphoenolpyruvate</name>
        <dbReference type="ChEBI" id="CHEBI:58702"/>
    </ligand>
</feature>
<dbReference type="STRING" id="943816.AN217_10070"/>
<feature type="binding site" evidence="3">
    <location>
        <position position="134"/>
    </location>
    <ligand>
        <name>phosphoenolpyruvate</name>
        <dbReference type="ChEBI" id="CHEBI:58702"/>
    </ligand>
</feature>
<accession>A0A1H9NHR2</accession>
<comment type="pathway">
    <text evidence="4">Metabolic intermediate biosynthesis; chorismate biosynthesis; chorismate from D-erythrose 4-phosphate and phosphoenolpyruvate: step 1/7.</text>
</comment>
<dbReference type="EC" id="2.5.1.54" evidence="4"/>
<dbReference type="Gene3D" id="3.20.20.70">
    <property type="entry name" value="Aldolase class I"/>
    <property type="match status" value="1"/>
</dbReference>
<feature type="binding site" evidence="3">
    <location>
        <position position="314"/>
    </location>
    <ligand>
        <name>phosphoenolpyruvate</name>
        <dbReference type="ChEBI" id="CHEBI:58702"/>
    </ligand>
</feature>
<dbReference type="Pfam" id="PF01474">
    <property type="entry name" value="DAHP_synth_2"/>
    <property type="match status" value="1"/>
</dbReference>
<dbReference type="InterPro" id="IPR013785">
    <property type="entry name" value="Aldolase_TIM"/>
</dbReference>
<gene>
    <name evidence="6" type="ORF">SAMN05421870_101389</name>
</gene>
<keyword evidence="7" id="KW-1185">Reference proteome</keyword>
<dbReference type="NCBIfam" id="TIGR01358">
    <property type="entry name" value="DAHP_synth_II"/>
    <property type="match status" value="1"/>
</dbReference>
<keyword evidence="3" id="KW-0104">Cadmium</keyword>
<evidence type="ECO:0000256" key="1">
    <source>
        <dbReference type="ARBA" id="ARBA00008911"/>
    </source>
</evidence>
<dbReference type="GO" id="GO:0009423">
    <property type="term" value="P:chorismate biosynthetic process"/>
    <property type="evidence" value="ECO:0007669"/>
    <property type="project" value="UniProtKB-UniPathway"/>
</dbReference>
<keyword evidence="2 4" id="KW-0808">Transferase</keyword>
<dbReference type="EMBL" id="FOGO01000001">
    <property type="protein sequence ID" value="SER35199.1"/>
    <property type="molecule type" value="Genomic_DNA"/>
</dbReference>
<keyword evidence="3" id="KW-0464">Manganese</keyword>
<dbReference type="AlphaFoldDB" id="A0A1H9NHR2"/>
<evidence type="ECO:0000256" key="4">
    <source>
        <dbReference type="RuleBase" id="RU363071"/>
    </source>
</evidence>
<organism evidence="6 7">
    <name type="scientific">Streptomyces qinglanensis</name>
    <dbReference type="NCBI Taxonomy" id="943816"/>
    <lineage>
        <taxon>Bacteria</taxon>
        <taxon>Bacillati</taxon>
        <taxon>Actinomycetota</taxon>
        <taxon>Actinomycetes</taxon>
        <taxon>Kitasatosporales</taxon>
        <taxon>Streptomycetaceae</taxon>
        <taxon>Streptomyces</taxon>
    </lineage>
</organism>
<feature type="binding site" evidence="3">
    <location>
        <begin position="291"/>
        <end position="292"/>
    </location>
    <ligand>
        <name>phosphoenolpyruvate</name>
        <dbReference type="ChEBI" id="CHEBI:58702"/>
    </ligand>
</feature>